<feature type="transmembrane region" description="Helical" evidence="1">
    <location>
        <begin position="216"/>
        <end position="242"/>
    </location>
</feature>
<name>A0A183JCZ7_9TREM</name>
<gene>
    <name evidence="3" type="ORF">SCUD_LOCUS556</name>
</gene>
<sequence>MKHYPLSLWKKRGNVNEMCFVTDPTIKSKVLLIDGLVTAVNHITTPNNEKCNLSLTGEYLYLIFKPVKNKKFLIRLDCRTESTVAYRVTVTNAVRFPKVSNLSLCLPLPSLTASPDLEEPKWVILRFDLRKIINKYSNYHYHSLIRLQLCCSLLIYAAFTSDNKYSPFVVRKKNMLKNSVLPLPKEFQPVLNLQKLYETFELVTIPEDGTEDFEGMWVFLFICINNMLIVILLQNILLTYLVSDCYEEDQYSLLGLKVSVNIDFLRYC</sequence>
<keyword evidence="1" id="KW-0472">Membrane</keyword>
<evidence type="ECO:0000313" key="5">
    <source>
        <dbReference type="WBParaSite" id="SCUD_0000055501-mRNA-1"/>
    </source>
</evidence>
<keyword evidence="1" id="KW-0812">Transmembrane</keyword>
<organism evidence="5">
    <name type="scientific">Schistosoma curassoni</name>
    <dbReference type="NCBI Taxonomy" id="6186"/>
    <lineage>
        <taxon>Eukaryota</taxon>
        <taxon>Metazoa</taxon>
        <taxon>Spiralia</taxon>
        <taxon>Lophotrochozoa</taxon>
        <taxon>Platyhelminthes</taxon>
        <taxon>Trematoda</taxon>
        <taxon>Digenea</taxon>
        <taxon>Strigeidida</taxon>
        <taxon>Schistosomatoidea</taxon>
        <taxon>Schistosomatidae</taxon>
        <taxon>Schistosoma</taxon>
    </lineage>
</organism>
<accession>A0A183JCZ7</accession>
<feature type="transmembrane region" description="Helical" evidence="1">
    <location>
        <begin position="139"/>
        <end position="159"/>
    </location>
</feature>
<evidence type="ECO:0000313" key="3">
    <source>
        <dbReference type="EMBL" id="VDO62270.1"/>
    </source>
</evidence>
<feature type="domain" description="CFA20" evidence="2">
    <location>
        <begin position="4"/>
        <end position="166"/>
    </location>
</feature>
<evidence type="ECO:0000313" key="4">
    <source>
        <dbReference type="Proteomes" id="UP000279833"/>
    </source>
</evidence>
<dbReference type="AlphaFoldDB" id="A0A183JCZ7"/>
<evidence type="ECO:0000256" key="1">
    <source>
        <dbReference type="SAM" id="Phobius"/>
    </source>
</evidence>
<keyword evidence="4" id="KW-1185">Reference proteome</keyword>
<dbReference type="Proteomes" id="UP000279833">
    <property type="component" value="Unassembled WGS sequence"/>
</dbReference>
<protein>
    <submittedName>
        <fullName evidence="5">DUF667 domain-containing protein</fullName>
    </submittedName>
</protein>
<dbReference type="Pfam" id="PF05018">
    <property type="entry name" value="CFA20_dom"/>
    <property type="match status" value="1"/>
</dbReference>
<dbReference type="STRING" id="6186.A0A183JCZ7"/>
<dbReference type="InterPro" id="IPR007714">
    <property type="entry name" value="CFA20_dom"/>
</dbReference>
<proteinExistence type="predicted"/>
<dbReference type="WBParaSite" id="SCUD_0000055501-mRNA-1">
    <property type="protein sequence ID" value="SCUD_0000055501-mRNA-1"/>
    <property type="gene ID" value="SCUD_0000055501"/>
</dbReference>
<evidence type="ECO:0000259" key="2">
    <source>
        <dbReference type="Pfam" id="PF05018"/>
    </source>
</evidence>
<dbReference type="EMBL" id="UZAK01000382">
    <property type="protein sequence ID" value="VDO62270.1"/>
    <property type="molecule type" value="Genomic_DNA"/>
</dbReference>
<reference evidence="5" key="1">
    <citation type="submission" date="2016-06" db="UniProtKB">
        <authorList>
            <consortium name="WormBaseParasite"/>
        </authorList>
    </citation>
    <scope>IDENTIFICATION</scope>
</reference>
<keyword evidence="1" id="KW-1133">Transmembrane helix</keyword>
<reference evidence="3 4" key="2">
    <citation type="submission" date="2018-11" db="EMBL/GenBank/DDBJ databases">
        <authorList>
            <consortium name="Pathogen Informatics"/>
        </authorList>
    </citation>
    <scope>NUCLEOTIDE SEQUENCE [LARGE SCALE GENOMIC DNA]</scope>
    <source>
        <strain evidence="3">Dakar</strain>
        <strain evidence="4">Dakar, Senegal</strain>
    </source>
</reference>